<accession>A0A1H2UAM9</accession>
<dbReference type="Proteomes" id="UP000199592">
    <property type="component" value="Unassembled WGS sequence"/>
</dbReference>
<reference evidence="2" key="1">
    <citation type="submission" date="2016-10" db="EMBL/GenBank/DDBJ databases">
        <authorList>
            <person name="Varghese N."/>
            <person name="Submissions S."/>
        </authorList>
    </citation>
    <scope>NUCLEOTIDE SEQUENCE [LARGE SCALE GENOMIC DNA]</scope>
    <source>
        <strain evidence="2">DSM 25030</strain>
    </source>
</reference>
<sequence>MTSTLFKVYIMKISFALILFSSMSEFVLGQEIVKNEVDEFTGSRVIESSWESLTKNSSLYSYVRFRKIDDEVFLNFKFMIGNKVFSVDKGEVLYLKFVDDEIVKLFNAEYQLSNFGDGAIGIVGSQMLGVELICLIDNTILLKLKEKNLDKIRVYTSKGYAETNIKSKQALKLNELARLLN</sequence>
<dbReference type="EMBL" id="FNMY01000002">
    <property type="protein sequence ID" value="SDW53221.1"/>
    <property type="molecule type" value="Genomic_DNA"/>
</dbReference>
<proteinExistence type="predicted"/>
<protein>
    <submittedName>
        <fullName evidence="1">Uncharacterized protein</fullName>
    </submittedName>
</protein>
<gene>
    <name evidence="1" type="ORF">SAMN04487892_1517</name>
</gene>
<evidence type="ECO:0000313" key="2">
    <source>
        <dbReference type="Proteomes" id="UP000199592"/>
    </source>
</evidence>
<organism evidence="1 2">
    <name type="scientific">Flagellimonas zhangzhouensis</name>
    <dbReference type="NCBI Taxonomy" id="1073328"/>
    <lineage>
        <taxon>Bacteria</taxon>
        <taxon>Pseudomonadati</taxon>
        <taxon>Bacteroidota</taxon>
        <taxon>Flavobacteriia</taxon>
        <taxon>Flavobacteriales</taxon>
        <taxon>Flavobacteriaceae</taxon>
        <taxon>Flagellimonas</taxon>
    </lineage>
</organism>
<dbReference type="AlphaFoldDB" id="A0A1H2UAM9"/>
<name>A0A1H2UAM9_9FLAO</name>
<keyword evidence="2" id="KW-1185">Reference proteome</keyword>
<evidence type="ECO:0000313" key="1">
    <source>
        <dbReference type="EMBL" id="SDW53221.1"/>
    </source>
</evidence>